<feature type="chain" id="PRO_5040803366" evidence="2">
    <location>
        <begin position="24"/>
        <end position="225"/>
    </location>
</feature>
<dbReference type="EMBL" id="JALQCW010000021">
    <property type="protein sequence ID" value="MCK9798110.1"/>
    <property type="molecule type" value="Genomic_DNA"/>
</dbReference>
<proteinExistence type="predicted"/>
<comment type="caution">
    <text evidence="3">The sequence shown here is derived from an EMBL/GenBank/DDBJ whole genome shotgun (WGS) entry which is preliminary data.</text>
</comment>
<gene>
    <name evidence="3" type="ORF">M1B34_10335</name>
</gene>
<name>A0A9X2C5T8_9PSED</name>
<evidence type="ECO:0000256" key="2">
    <source>
        <dbReference type="SAM" id="SignalP"/>
    </source>
</evidence>
<keyword evidence="2" id="KW-0732">Signal</keyword>
<feature type="signal peptide" evidence="2">
    <location>
        <begin position="1"/>
        <end position="23"/>
    </location>
</feature>
<evidence type="ECO:0000313" key="4">
    <source>
        <dbReference type="Proteomes" id="UP001155059"/>
    </source>
</evidence>
<reference evidence="3 4" key="1">
    <citation type="journal article" date="2022" name="Int. J. Syst. Evol. Microbiol.">
        <title>Pseudomonas aegrilactucae sp. nov. and Pseudomonas morbosilactucae sp. nov., pathogens causing bacterial rot of lettuce in Japan.</title>
        <authorList>
            <person name="Sawada H."/>
            <person name="Fujikawa T."/>
            <person name="Satou M."/>
        </authorList>
    </citation>
    <scope>NUCLEOTIDE SEQUENCE [LARGE SCALE GENOMIC DNA]</scope>
    <source>
        <strain evidence="3 4">MAFF 302030</strain>
    </source>
</reference>
<evidence type="ECO:0000313" key="3">
    <source>
        <dbReference type="EMBL" id="MCK9798110.1"/>
    </source>
</evidence>
<dbReference type="Proteomes" id="UP001155059">
    <property type="component" value="Unassembled WGS sequence"/>
</dbReference>
<sequence>MKASTFQTLIVGLLCLAVASLSAGVFNQHQHMTELQSTATQYRQTLDTLQHDSNTLKDAQEKLQYAVKDLKLMVDSGEQQANTLDPMLDQWAQEIQELRDGLTTRATEADLAALRTRVEHVELQLIDIKPQPSSQPPAPPPAEIKPRATDRTKPAPLSPPFSVLSVESRGGERFLAVAPHHSRSLTDVRLLHSGEQFGAWQLKTLEPNSAVFAVAAQPDQTVYWP</sequence>
<feature type="compositionally biased region" description="Pro residues" evidence="1">
    <location>
        <begin position="133"/>
        <end position="143"/>
    </location>
</feature>
<dbReference type="AlphaFoldDB" id="A0A9X2C5T8"/>
<reference evidence="3 4" key="2">
    <citation type="journal article" date="2023" name="Plant Pathol.">
        <title>Dismantling and reorganizing Pseudomonas marginalis sensu#lato.</title>
        <authorList>
            <person name="Sawada H."/>
            <person name="Fujikawa T."/>
            <person name="Satou M."/>
        </authorList>
    </citation>
    <scope>NUCLEOTIDE SEQUENCE [LARGE SCALE GENOMIC DNA]</scope>
    <source>
        <strain evidence="3 4">MAFF 302030</strain>
    </source>
</reference>
<protein>
    <submittedName>
        <fullName evidence="3">Chemotaxis protein</fullName>
    </submittedName>
</protein>
<organism evidence="3 4">
    <name type="scientific">Pseudomonas morbosilactucae</name>
    <dbReference type="NCBI Taxonomy" id="2938197"/>
    <lineage>
        <taxon>Bacteria</taxon>
        <taxon>Pseudomonadati</taxon>
        <taxon>Pseudomonadota</taxon>
        <taxon>Gammaproteobacteria</taxon>
        <taxon>Pseudomonadales</taxon>
        <taxon>Pseudomonadaceae</taxon>
        <taxon>Pseudomonas</taxon>
    </lineage>
</organism>
<accession>A0A9X2C5T8</accession>
<evidence type="ECO:0000256" key="1">
    <source>
        <dbReference type="SAM" id="MobiDB-lite"/>
    </source>
</evidence>
<feature type="compositionally biased region" description="Basic and acidic residues" evidence="1">
    <location>
        <begin position="144"/>
        <end position="153"/>
    </location>
</feature>
<dbReference type="RefSeq" id="WP_268265056.1">
    <property type="nucleotide sequence ID" value="NZ_JALQCW010000021.1"/>
</dbReference>
<feature type="region of interest" description="Disordered" evidence="1">
    <location>
        <begin position="128"/>
        <end position="159"/>
    </location>
</feature>